<proteinExistence type="predicted"/>
<feature type="transmembrane region" description="Helical" evidence="1">
    <location>
        <begin position="152"/>
        <end position="174"/>
    </location>
</feature>
<feature type="transmembrane region" description="Helical" evidence="1">
    <location>
        <begin position="180"/>
        <end position="199"/>
    </location>
</feature>
<dbReference type="EMBL" id="JARRIG010000005">
    <property type="protein sequence ID" value="MFA4804789.1"/>
    <property type="molecule type" value="Genomic_DNA"/>
</dbReference>
<comment type="caution">
    <text evidence="3">The sequence shown here is derived from an EMBL/GenBank/DDBJ whole genome shotgun (WGS) entry which is preliminary data.</text>
</comment>
<keyword evidence="1" id="KW-0812">Transmembrane</keyword>
<dbReference type="Proteomes" id="UP001571980">
    <property type="component" value="Unassembled WGS sequence"/>
</dbReference>
<evidence type="ECO:0000256" key="1">
    <source>
        <dbReference type="SAM" id="Phobius"/>
    </source>
</evidence>
<protein>
    <submittedName>
        <fullName evidence="3">Glycosyltransferase family 39 protein</fullName>
        <ecNumber evidence="3">2.4.-.-</ecNumber>
    </submittedName>
</protein>
<sequence>MNSQLFPNPKALIPIFLPLLYLEVLRYQKTGKRKYLLYAGLLLGLMLWSHYGGAMPVFIGLFFYALLKSRENRENKSWLLLPLVGGLIFSPFVVNVFLHIEHGASLMGEGNWLSSLSPYATIRRVLPPVWGIALLILALWKGRKCEPRDFTFFMLGIMGVVNVLPSILFIFTGIEIFPSRFVIPLHYTYLLAYFCGIVGHS</sequence>
<keyword evidence="1" id="KW-1133">Transmembrane helix</keyword>
<dbReference type="RefSeq" id="WP_372839300.1">
    <property type="nucleotide sequence ID" value="NZ_JARRIC010000003.1"/>
</dbReference>
<keyword evidence="1" id="KW-0472">Membrane</keyword>
<feature type="domain" description="Glycosyltransferase RgtA/B/C/D-like" evidence="2">
    <location>
        <begin position="8"/>
        <end position="93"/>
    </location>
</feature>
<evidence type="ECO:0000313" key="4">
    <source>
        <dbReference type="Proteomes" id="UP001571980"/>
    </source>
</evidence>
<dbReference type="InterPro" id="IPR038731">
    <property type="entry name" value="RgtA/B/C-like"/>
</dbReference>
<keyword evidence="3" id="KW-0328">Glycosyltransferase</keyword>
<evidence type="ECO:0000313" key="3">
    <source>
        <dbReference type="EMBL" id="MFA4804789.1"/>
    </source>
</evidence>
<evidence type="ECO:0000259" key="2">
    <source>
        <dbReference type="Pfam" id="PF13231"/>
    </source>
</evidence>
<feature type="transmembrane region" description="Helical" evidence="1">
    <location>
        <begin position="79"/>
        <end position="100"/>
    </location>
</feature>
<accession>A0ABV4T827</accession>
<feature type="transmembrane region" description="Helical" evidence="1">
    <location>
        <begin position="36"/>
        <end position="67"/>
    </location>
</feature>
<reference evidence="3 4" key="1">
    <citation type="submission" date="2023-03" db="EMBL/GenBank/DDBJ databases">
        <title>Speciation in Pyrococcus: adaptation to high temperature as a mechanism.</title>
        <authorList>
            <person name="Gu J."/>
        </authorList>
    </citation>
    <scope>NUCLEOTIDE SEQUENCE [LARGE SCALE GENOMIC DNA]</scope>
    <source>
        <strain evidence="3 4">LMOA34</strain>
    </source>
</reference>
<dbReference type="EC" id="2.4.-.-" evidence="3"/>
<feature type="transmembrane region" description="Helical" evidence="1">
    <location>
        <begin position="120"/>
        <end position="140"/>
    </location>
</feature>
<keyword evidence="3" id="KW-0808">Transferase</keyword>
<dbReference type="GO" id="GO:0016757">
    <property type="term" value="F:glycosyltransferase activity"/>
    <property type="evidence" value="ECO:0007669"/>
    <property type="project" value="UniProtKB-KW"/>
</dbReference>
<keyword evidence="4" id="KW-1185">Reference proteome</keyword>
<dbReference type="Pfam" id="PF13231">
    <property type="entry name" value="PMT_2"/>
    <property type="match status" value="1"/>
</dbReference>
<gene>
    <name evidence="3" type="ORF">P8X34_08625</name>
</gene>
<name>A0ABV4T827_9EURY</name>
<organism evidence="3 4">
    <name type="scientific">Pyrococcus kukulkanii</name>
    <dbReference type="NCBI Taxonomy" id="1609559"/>
    <lineage>
        <taxon>Archaea</taxon>
        <taxon>Methanobacteriati</taxon>
        <taxon>Methanobacteriota</taxon>
        <taxon>Thermococci</taxon>
        <taxon>Thermococcales</taxon>
        <taxon>Thermococcaceae</taxon>
        <taxon>Pyrococcus</taxon>
    </lineage>
</organism>